<protein>
    <submittedName>
        <fullName evidence="3">Uncharacterized protein</fullName>
    </submittedName>
</protein>
<evidence type="ECO:0000313" key="3">
    <source>
        <dbReference type="WBParaSite" id="L893_g24564.t1"/>
    </source>
</evidence>
<accession>A0A1I7ZBQ3</accession>
<name>A0A1I7ZBQ3_9BILA</name>
<reference evidence="3" key="1">
    <citation type="submission" date="2016-11" db="UniProtKB">
        <authorList>
            <consortium name="WormBaseParasite"/>
        </authorList>
    </citation>
    <scope>IDENTIFICATION</scope>
</reference>
<dbReference type="AlphaFoldDB" id="A0A1I7ZBQ3"/>
<organism evidence="2 3">
    <name type="scientific">Steinernema glaseri</name>
    <dbReference type="NCBI Taxonomy" id="37863"/>
    <lineage>
        <taxon>Eukaryota</taxon>
        <taxon>Metazoa</taxon>
        <taxon>Ecdysozoa</taxon>
        <taxon>Nematoda</taxon>
        <taxon>Chromadorea</taxon>
        <taxon>Rhabditida</taxon>
        <taxon>Tylenchina</taxon>
        <taxon>Panagrolaimomorpha</taxon>
        <taxon>Strongyloidoidea</taxon>
        <taxon>Steinernematidae</taxon>
        <taxon>Steinernema</taxon>
    </lineage>
</organism>
<evidence type="ECO:0000313" key="2">
    <source>
        <dbReference type="Proteomes" id="UP000095287"/>
    </source>
</evidence>
<sequence>MVVRQKLPNKHLMACASGNGSPSKGSLEPCQESGTNVAQDARASEREYGRLISIFRRSVSCQDARTFILPPATFNSFFDVDYDVTEQRTEEARRFLPMRDYLCTPINRAIETAASNAVQIIVINKAQSLTIPSVNLPIFWVRKNTLKYRAIT</sequence>
<keyword evidence="2" id="KW-1185">Reference proteome</keyword>
<dbReference type="Proteomes" id="UP000095287">
    <property type="component" value="Unplaced"/>
</dbReference>
<feature type="region of interest" description="Disordered" evidence="1">
    <location>
        <begin position="16"/>
        <end position="37"/>
    </location>
</feature>
<dbReference type="WBParaSite" id="L893_g24564.t1">
    <property type="protein sequence ID" value="L893_g24564.t1"/>
    <property type="gene ID" value="L893_g24564"/>
</dbReference>
<evidence type="ECO:0000256" key="1">
    <source>
        <dbReference type="SAM" id="MobiDB-lite"/>
    </source>
</evidence>
<proteinExistence type="predicted"/>